<dbReference type="Proteomes" id="UP000007350">
    <property type="component" value="Unassembled WGS sequence"/>
</dbReference>
<accession>K2MQX1</accession>
<name>K2MQX1_TRYCR</name>
<dbReference type="SUPFAM" id="SSF50978">
    <property type="entry name" value="WD40 repeat-like"/>
    <property type="match status" value="1"/>
</dbReference>
<gene>
    <name evidence="2" type="ORF">MOQ_002142</name>
</gene>
<feature type="region of interest" description="Disordered" evidence="1">
    <location>
        <begin position="257"/>
        <end position="299"/>
    </location>
</feature>
<keyword evidence="3" id="KW-1185">Reference proteome</keyword>
<feature type="compositionally biased region" description="Pro residues" evidence="1">
    <location>
        <begin position="285"/>
        <end position="295"/>
    </location>
</feature>
<evidence type="ECO:0000256" key="1">
    <source>
        <dbReference type="SAM" id="MobiDB-lite"/>
    </source>
</evidence>
<dbReference type="EMBL" id="AHKC01008446">
    <property type="protein sequence ID" value="EKF37663.1"/>
    <property type="molecule type" value="Genomic_DNA"/>
</dbReference>
<sequence length="881" mass="94735">MSGMPVNGACSGDPSRCETTRFRVKLGNLPNPASSTTVDRASKREKVHSFPSSSSLNSIDTTSTAVEFCIRASMANSMSCAYTSSGYPTFLNTTSSRSDIYGAFVELRIPSLHSLTLPPEETFVVVPPTPRSCDDTLNASCASASTLPCGVTGTGGPSRPLVLVVWKRGSHLFSTHPATVAALSPSTKSLSVNSPKTPSYLVRLRSNSSFVLKNTRSSPSAIDNVQTSSRLNELFFGFLPTVSKTSSSVQKNGVADGFASSMKDRTPSGNGGDEAETQAGESVRRPPPSSPPPEEPPIEGVPVQLTLVTAGSFNHLTTYAVRHQEGKVLAAVPVQTIVASSSMRRITAHCPFLLGMDVSENYVAPALFAEGERKVLHKEELKQPKKQFMSFKSTKSSERAKAEGLEVRFEEIQVEGVIGDVKNSVSIVSQCMAVEPFILIGNHNGDLLLFSIFEGKILQRLNFSGAVKGGTSGDSTSAVCNQLVSAPVSCITEVECGIEKRLALVIDSAKLCRARGENSFTVPSLTTRGSPPSVFAVGFGNGHVLIVCVTVEGAWISKHFSFFGHRPVQAISMRVPHFLTRLWSKDAEASFLSHEARQRKGFFPAMTVRVSAESLLVDGESSLAAVSCDGGTIRLVKASEMDVELCHMTAIKNHSVGEFLAVQWVPSHSEATLYPDLLVVTNEDDSITVCQVAYLSGRRKNGDCTIFRDQNTSLGENSELFFSPPSMSYPAYSQPVREGFVHITRRLFHRSWVGDLCALPLPSRGHLLVATSYDSRSSFWPLCFADASISVGARNNSVEASSLESFLQECFSGCLIHDTNAASFASQWTDSIIPVEPAVAVALHADPTVRCAACGAGGSYFFVSLCLRGIVKFWEVRPVVD</sequence>
<protein>
    <submittedName>
        <fullName evidence="2">Uncharacterized protein</fullName>
    </submittedName>
</protein>
<evidence type="ECO:0000313" key="2">
    <source>
        <dbReference type="EMBL" id="EKF37663.1"/>
    </source>
</evidence>
<comment type="caution">
    <text evidence="2">The sequence shown here is derived from an EMBL/GenBank/DDBJ whole genome shotgun (WGS) entry which is preliminary data.</text>
</comment>
<dbReference type="InterPro" id="IPR036322">
    <property type="entry name" value="WD40_repeat_dom_sf"/>
</dbReference>
<dbReference type="OrthoDB" id="278519at2759"/>
<proteinExistence type="predicted"/>
<feature type="region of interest" description="Disordered" evidence="1">
    <location>
        <begin position="28"/>
        <end position="54"/>
    </location>
</feature>
<dbReference type="AlphaFoldDB" id="K2MQX1"/>
<organism evidence="2 3">
    <name type="scientific">Trypanosoma cruzi marinkellei</name>
    <dbReference type="NCBI Taxonomy" id="85056"/>
    <lineage>
        <taxon>Eukaryota</taxon>
        <taxon>Discoba</taxon>
        <taxon>Euglenozoa</taxon>
        <taxon>Kinetoplastea</taxon>
        <taxon>Metakinetoplastina</taxon>
        <taxon>Trypanosomatida</taxon>
        <taxon>Trypanosomatidae</taxon>
        <taxon>Trypanosoma</taxon>
        <taxon>Schizotrypanum</taxon>
    </lineage>
</organism>
<evidence type="ECO:0000313" key="3">
    <source>
        <dbReference type="Proteomes" id="UP000007350"/>
    </source>
</evidence>
<reference evidence="2 3" key="1">
    <citation type="journal article" date="2012" name="BMC Genomics">
        <title>Comparative genomic analysis of human infective Trypanosoma cruzi lineages with the bat-restricted subspecies T. cruzi marinkellei.</title>
        <authorList>
            <person name="Franzen O."/>
            <person name="Talavera-Lopez C."/>
            <person name="Ochaya S."/>
            <person name="Butler C.E."/>
            <person name="Messenger L.A."/>
            <person name="Lewis M.D."/>
            <person name="Llewellyn M.S."/>
            <person name="Marinkelle C.J."/>
            <person name="Tyler K.M."/>
            <person name="Miles M.A."/>
            <person name="Andersson B."/>
        </authorList>
    </citation>
    <scope>NUCLEOTIDE SEQUENCE [LARGE SCALE GENOMIC DNA]</scope>
    <source>
        <strain evidence="2 3">B7</strain>
    </source>
</reference>